<dbReference type="Pfam" id="PF00300">
    <property type="entry name" value="His_Phos_1"/>
    <property type="match status" value="1"/>
</dbReference>
<feature type="region of interest" description="Disordered" evidence="5">
    <location>
        <begin position="129"/>
        <end position="149"/>
    </location>
</feature>
<evidence type="ECO:0000256" key="4">
    <source>
        <dbReference type="ARBA" id="ARBA00023235"/>
    </source>
</evidence>
<dbReference type="AlphaFoldDB" id="A0A2P2C8V1"/>
<keyword evidence="4 6" id="KW-0413">Isomerase</keyword>
<gene>
    <name evidence="6" type="ORF">NOCA250056</name>
</gene>
<name>A0A2P2C8V1_9ZZZZ</name>
<keyword evidence="3" id="KW-0324">Glycolysis</keyword>
<dbReference type="CDD" id="cd07067">
    <property type="entry name" value="HP_PGM_like"/>
    <property type="match status" value="1"/>
</dbReference>
<dbReference type="PANTHER" id="PTHR11931">
    <property type="entry name" value="PHOSPHOGLYCERATE MUTASE"/>
    <property type="match status" value="1"/>
</dbReference>
<dbReference type="Gene3D" id="3.40.50.1240">
    <property type="entry name" value="Phosphoglycerate mutase-like"/>
    <property type="match status" value="1"/>
</dbReference>
<evidence type="ECO:0000256" key="3">
    <source>
        <dbReference type="ARBA" id="ARBA00023152"/>
    </source>
</evidence>
<dbReference type="NCBIfam" id="TIGR01258">
    <property type="entry name" value="pgm_1"/>
    <property type="match status" value="1"/>
</dbReference>
<dbReference type="GO" id="GO:0004619">
    <property type="term" value="F:phosphoglycerate mutase activity"/>
    <property type="evidence" value="ECO:0007669"/>
    <property type="project" value="UniProtKB-EC"/>
</dbReference>
<dbReference type="GO" id="GO:0006096">
    <property type="term" value="P:glycolytic process"/>
    <property type="evidence" value="ECO:0007669"/>
    <property type="project" value="UniProtKB-KW"/>
</dbReference>
<dbReference type="InterPro" id="IPR029033">
    <property type="entry name" value="His_PPase_superfam"/>
</dbReference>
<dbReference type="PROSITE" id="PS00175">
    <property type="entry name" value="PG_MUTASE"/>
    <property type="match status" value="1"/>
</dbReference>
<proteinExistence type="inferred from homology"/>
<protein>
    <recommendedName>
        <fullName evidence="2">phosphoglycerate mutase (2,3-diphosphoglycerate-dependent)</fullName>
        <ecNumber evidence="2">5.4.2.11</ecNumber>
    </recommendedName>
</protein>
<evidence type="ECO:0000256" key="2">
    <source>
        <dbReference type="ARBA" id="ARBA00012028"/>
    </source>
</evidence>
<dbReference type="SUPFAM" id="SSF53254">
    <property type="entry name" value="Phosphoglycerate mutase-like"/>
    <property type="match status" value="1"/>
</dbReference>
<evidence type="ECO:0000313" key="6">
    <source>
        <dbReference type="EMBL" id="CUR58439.1"/>
    </source>
</evidence>
<dbReference type="EMBL" id="CZKA01000045">
    <property type="protein sequence ID" value="CUR58439.1"/>
    <property type="molecule type" value="Genomic_DNA"/>
</dbReference>
<comment type="similarity">
    <text evidence="1">Belongs to the phosphoglycerate mutase family. BPG-dependent PGAM subfamily.</text>
</comment>
<evidence type="ECO:0000256" key="5">
    <source>
        <dbReference type="SAM" id="MobiDB-lite"/>
    </source>
</evidence>
<accession>A0A2P2C8V1</accession>
<reference evidence="6" key="1">
    <citation type="submission" date="2015-08" db="EMBL/GenBank/DDBJ databases">
        <authorList>
            <person name="Babu N.S."/>
            <person name="Beckwith C.J."/>
            <person name="Beseler K.G."/>
            <person name="Brison A."/>
            <person name="Carone J.V."/>
            <person name="Caskin T.P."/>
            <person name="Diamond M."/>
            <person name="Durham M.E."/>
            <person name="Foxe J.M."/>
            <person name="Go M."/>
            <person name="Henderson B.A."/>
            <person name="Jones I.B."/>
            <person name="McGettigan J.A."/>
            <person name="Micheletti S.J."/>
            <person name="Nasrallah M.E."/>
            <person name="Ortiz D."/>
            <person name="Piller C.R."/>
            <person name="Privatt S.R."/>
            <person name="Schneider S.L."/>
            <person name="Sharp S."/>
            <person name="Smith T.C."/>
            <person name="Stanton J.D."/>
            <person name="Ullery H.E."/>
            <person name="Wilson R.J."/>
            <person name="Serrano M.G."/>
            <person name="Buck G."/>
            <person name="Lee V."/>
            <person name="Wang Y."/>
            <person name="Carvalho R."/>
            <person name="Voegtly L."/>
            <person name="Shi R."/>
            <person name="Duckworth R."/>
            <person name="Johnson A."/>
            <person name="Loviza R."/>
            <person name="Walstead R."/>
            <person name="Shah Z."/>
            <person name="Kiflezghi M."/>
            <person name="Wade K."/>
            <person name="Ball S.L."/>
            <person name="Bradley K.W."/>
            <person name="Asai D.J."/>
            <person name="Bowman C.A."/>
            <person name="Russell D.A."/>
            <person name="Pope W.H."/>
            <person name="Jacobs-Sera D."/>
            <person name="Hendrix R.W."/>
            <person name="Hatfull G.F."/>
        </authorList>
    </citation>
    <scope>NUCLEOTIDE SEQUENCE</scope>
</reference>
<dbReference type="InterPro" id="IPR005952">
    <property type="entry name" value="Phosphogly_mut1"/>
</dbReference>
<sequence>MSSTSDRTASLVLLRHGESEGNAHDVFTGWLNPPLTSAGAREARQAGERLRDEGVTPTVVYTSVLLRAIQTASLVMEGLGAGHDVRRNWRLNERHYGALQGLSRAEVRDAFGEDQLEKWRRSYDLRPPAAERGSRACGSGRRPARSASRRSESLADVAGRLGPLWALIVRRLRAGEVVLIVAHGSPVRILRQCVEGLTDAETEVLDVPLAVPFVYRSPVRDL</sequence>
<organism evidence="6">
    <name type="scientific">metagenome</name>
    <dbReference type="NCBI Taxonomy" id="256318"/>
    <lineage>
        <taxon>unclassified sequences</taxon>
        <taxon>metagenomes</taxon>
    </lineage>
</organism>
<dbReference type="InterPro" id="IPR001345">
    <property type="entry name" value="PG/BPGM_mutase_AS"/>
</dbReference>
<evidence type="ECO:0000256" key="1">
    <source>
        <dbReference type="ARBA" id="ARBA00006717"/>
    </source>
</evidence>
<dbReference type="SMART" id="SM00855">
    <property type="entry name" value="PGAM"/>
    <property type="match status" value="1"/>
</dbReference>
<dbReference type="PIRSF" id="PIRSF000709">
    <property type="entry name" value="6PFK_2-Ptase"/>
    <property type="match status" value="1"/>
</dbReference>
<dbReference type="InterPro" id="IPR013078">
    <property type="entry name" value="His_Pase_superF_clade-1"/>
</dbReference>
<dbReference type="EC" id="5.4.2.11" evidence="2"/>